<organism evidence="2 3">
    <name type="scientific">Burkholderia contaminans</name>
    <dbReference type="NCBI Taxonomy" id="488447"/>
    <lineage>
        <taxon>Bacteria</taxon>
        <taxon>Pseudomonadati</taxon>
        <taxon>Pseudomonadota</taxon>
        <taxon>Betaproteobacteria</taxon>
        <taxon>Burkholderiales</taxon>
        <taxon>Burkholderiaceae</taxon>
        <taxon>Burkholderia</taxon>
        <taxon>Burkholderia cepacia complex</taxon>
    </lineage>
</organism>
<sequence length="223" mass="23862">MGDVVGLKPMLTDKQAKTLKPPDKPGFDGKVTGLLSGADRIDPRNRDQEAPVLRRPLRSSKPPAKSTTNVSPGERVKSMQSTGSAAWKATSFPGSVTGSSTRLARATCADALRPIWLTKTVTACRTRQRMRRHAVNAGTRSHRRESCHGSRLHPSKTVDPSDTPTGNAVAPGAAIRRDSPCPAHTGSNERPGSRCTVSPNCDMPQDSTSCRVPAPSKRKLLPV</sequence>
<proteinExistence type="predicted"/>
<dbReference type="EMBL" id="CABVQT010000008">
    <property type="protein sequence ID" value="VWD24135.1"/>
    <property type="molecule type" value="Genomic_DNA"/>
</dbReference>
<feature type="compositionally biased region" description="Polar residues" evidence="1">
    <location>
        <begin position="92"/>
        <end position="101"/>
    </location>
</feature>
<reference evidence="2 3" key="1">
    <citation type="submission" date="2019-09" db="EMBL/GenBank/DDBJ databases">
        <authorList>
            <person name="Depoorter E."/>
        </authorList>
    </citation>
    <scope>NUCLEOTIDE SEQUENCE [LARGE SCALE GENOMIC DNA]</scope>
    <source>
        <strain evidence="2">R-71171</strain>
    </source>
</reference>
<feature type="compositionally biased region" description="Basic and acidic residues" evidence="1">
    <location>
        <begin position="14"/>
        <end position="27"/>
    </location>
</feature>
<evidence type="ECO:0000313" key="3">
    <source>
        <dbReference type="Proteomes" id="UP000494182"/>
    </source>
</evidence>
<evidence type="ECO:0000256" key="1">
    <source>
        <dbReference type="SAM" id="MobiDB-lite"/>
    </source>
</evidence>
<protein>
    <submittedName>
        <fullName evidence="2">Uncharacterized protein</fullName>
    </submittedName>
</protein>
<dbReference type="Proteomes" id="UP000494182">
    <property type="component" value="Unassembled WGS sequence"/>
</dbReference>
<evidence type="ECO:0000313" key="2">
    <source>
        <dbReference type="EMBL" id="VWD24135.1"/>
    </source>
</evidence>
<dbReference type="AlphaFoldDB" id="A0A6P2YWM6"/>
<gene>
    <name evidence="2" type="ORF">BCO71171_03437</name>
</gene>
<accession>A0A6P2YWM6</accession>
<feature type="region of interest" description="Disordered" evidence="1">
    <location>
        <begin position="1"/>
        <end position="101"/>
    </location>
</feature>
<feature type="compositionally biased region" description="Polar residues" evidence="1">
    <location>
        <begin position="185"/>
        <end position="210"/>
    </location>
</feature>
<feature type="region of interest" description="Disordered" evidence="1">
    <location>
        <begin position="128"/>
        <end position="223"/>
    </location>
</feature>
<feature type="compositionally biased region" description="Basic and acidic residues" evidence="1">
    <location>
        <begin position="39"/>
        <end position="49"/>
    </location>
</feature>
<name>A0A6P2YWM6_9BURK</name>
<feature type="compositionally biased region" description="Basic residues" evidence="1">
    <location>
        <begin position="128"/>
        <end position="154"/>
    </location>
</feature>